<feature type="domain" description="Nascent polypeptide-associated complex subunit alpha-like UBA" evidence="3">
    <location>
        <begin position="540"/>
        <end position="579"/>
    </location>
</feature>
<feature type="signal peptide" evidence="2">
    <location>
        <begin position="1"/>
        <end position="17"/>
    </location>
</feature>
<feature type="region of interest" description="Disordered" evidence="1">
    <location>
        <begin position="450"/>
        <end position="487"/>
    </location>
</feature>
<evidence type="ECO:0000313" key="4">
    <source>
        <dbReference type="EMBL" id="RHY33951.1"/>
    </source>
</evidence>
<dbReference type="Pfam" id="PF19026">
    <property type="entry name" value="UBA_HYPK"/>
    <property type="match status" value="1"/>
</dbReference>
<sequence length="583" mass="64725">MEFTLAILSCLASGAVATAPVPAKVYNSSAHISIDVKPSCFDQPTIVFPNGSNSTYECWVNQFQGFDTDSPDSFLSDCNARNNGYCFFIGNDRVTAPSLGYDYYVTSLNQHTATVRQSSSDAVWRRVEMAYGTMGLYFNADGTCRDAYWQGGDLKVHQWVCEFGNANQWWRYAMHNDIQLFEHGTHVGWCLQTNGYGYNVEMVRCNWDIVEQQRRLYWNNHTMGTGNSRNAVPSALRAERCFPVASVVADTEYSMSHAVLYAYKFTQRHPLFQWNDVENVAHGMGSSSSSKLHVLVDIADMSGEVGGRALLSVMQVSSSLLLSTTFSSQPSTYKLKALLVSLRHTCILPILDVDKHHGGHNILIVAQPFIPTGSIKDLIYCNPAPTKEYSTKYNRPGRRVPRTLISRHFLYEMATGRELSAVVPAESDLVGAIPLDVADVQRTMSKKVPAAVAASVEKEHDERTDVEEEEDDEEQPVVEEDKSKAEEASAMNNMNAGDDDKDGKDDVDVGSLRKLLTSLKAQEEQDKEATAKREKELAAIKVNKDDVALLASELLLTPAQAERKLREAHGDLHGCLKAALRLP</sequence>
<dbReference type="EMBL" id="QUSY01000050">
    <property type="protein sequence ID" value="RHY33951.1"/>
    <property type="molecule type" value="Genomic_DNA"/>
</dbReference>
<dbReference type="VEuPathDB" id="FungiDB:H310_04442"/>
<feature type="compositionally biased region" description="Acidic residues" evidence="1">
    <location>
        <begin position="464"/>
        <end position="478"/>
    </location>
</feature>
<feature type="chain" id="PRO_5019349187" description="Nascent polypeptide-associated complex subunit alpha-like UBA domain-containing protein" evidence="2">
    <location>
        <begin position="18"/>
        <end position="583"/>
    </location>
</feature>
<evidence type="ECO:0000313" key="5">
    <source>
        <dbReference type="Proteomes" id="UP000285060"/>
    </source>
</evidence>
<keyword evidence="5" id="KW-1185">Reference proteome</keyword>
<dbReference type="VEuPathDB" id="FungiDB:H310_02043"/>
<evidence type="ECO:0000256" key="2">
    <source>
        <dbReference type="SAM" id="SignalP"/>
    </source>
</evidence>
<evidence type="ECO:0000256" key="1">
    <source>
        <dbReference type="SAM" id="MobiDB-lite"/>
    </source>
</evidence>
<keyword evidence="2" id="KW-0732">Signal</keyword>
<dbReference type="InterPro" id="IPR052617">
    <property type="entry name" value="Huntingtin-int_K"/>
</dbReference>
<dbReference type="PANTHER" id="PTHR31184">
    <property type="entry name" value="HUNTINGTIN-INTERACTING PROTEIN K FAMILY MEMBER"/>
    <property type="match status" value="1"/>
</dbReference>
<dbReference type="AlphaFoldDB" id="A0A418B704"/>
<dbReference type="InterPro" id="IPR038922">
    <property type="entry name" value="HYPK_UBA"/>
</dbReference>
<dbReference type="InterPro" id="IPR044034">
    <property type="entry name" value="NAC-like_UBA"/>
</dbReference>
<accession>A0A418B704</accession>
<organism evidence="4 5">
    <name type="scientific">Aphanomyces invadans</name>
    <dbReference type="NCBI Taxonomy" id="157072"/>
    <lineage>
        <taxon>Eukaryota</taxon>
        <taxon>Sar</taxon>
        <taxon>Stramenopiles</taxon>
        <taxon>Oomycota</taxon>
        <taxon>Saprolegniomycetes</taxon>
        <taxon>Saprolegniales</taxon>
        <taxon>Verrucalvaceae</taxon>
        <taxon>Aphanomyces</taxon>
    </lineage>
</organism>
<reference evidence="4 5" key="1">
    <citation type="submission" date="2018-08" db="EMBL/GenBank/DDBJ databases">
        <title>Aphanomyces genome sequencing and annotation.</title>
        <authorList>
            <person name="Minardi D."/>
            <person name="Oidtmann B."/>
            <person name="Van Der Giezen M."/>
            <person name="Studholme D.J."/>
        </authorList>
    </citation>
    <scope>NUCLEOTIDE SEQUENCE [LARGE SCALE GENOMIC DNA]</scope>
    <source>
        <strain evidence="4 5">NJM0002</strain>
    </source>
</reference>
<dbReference type="PROSITE" id="PS50231">
    <property type="entry name" value="RICIN_B_LECTIN"/>
    <property type="match status" value="1"/>
</dbReference>
<protein>
    <recommendedName>
        <fullName evidence="3">Nascent polypeptide-associated complex subunit alpha-like UBA domain-containing protein</fullName>
    </recommendedName>
</protein>
<comment type="caution">
    <text evidence="4">The sequence shown here is derived from an EMBL/GenBank/DDBJ whole genome shotgun (WGS) entry which is preliminary data.</text>
</comment>
<dbReference type="PANTHER" id="PTHR31184:SF2">
    <property type="entry name" value="HUNTINGTIN-INTERACTING PROTEIN K"/>
    <property type="match status" value="1"/>
</dbReference>
<dbReference type="SUPFAM" id="SSF50370">
    <property type="entry name" value="Ricin B-like lectins"/>
    <property type="match status" value="1"/>
</dbReference>
<dbReference type="VEuPathDB" id="FungiDB:H310_04441"/>
<dbReference type="Proteomes" id="UP000285060">
    <property type="component" value="Unassembled WGS sequence"/>
</dbReference>
<dbReference type="InterPro" id="IPR035992">
    <property type="entry name" value="Ricin_B-like_lectins"/>
</dbReference>
<proteinExistence type="predicted"/>
<dbReference type="CDD" id="cd14361">
    <property type="entry name" value="UBA_HYPK"/>
    <property type="match status" value="1"/>
</dbReference>
<name>A0A418B704_9STRA</name>
<evidence type="ECO:0000259" key="3">
    <source>
        <dbReference type="Pfam" id="PF19026"/>
    </source>
</evidence>
<gene>
    <name evidence="4" type="ORF">DYB32_001269</name>
</gene>
<dbReference type="GO" id="GO:0050821">
    <property type="term" value="P:protein stabilization"/>
    <property type="evidence" value="ECO:0007669"/>
    <property type="project" value="TreeGrafter"/>
</dbReference>